<dbReference type="AlphaFoldDB" id="A0A7W7S9C0"/>
<sequence length="162" mass="18157">MDITATFRLTEQDLRRALRNVPALRRMTLLGGIAMVAGLLVWALTGEPNMGLLGMGPVVLVVTEGIVVRGGAKKSAELITEPWTVRVTEQTYSLKTAASEATVEWRLYREVTGRAGFWYLQQTNKAVAFVPQDAFDEGQRAELAEFFARTLPPVKRPWYRLF</sequence>
<gene>
    <name evidence="2" type="ORF">F4556_001815</name>
</gene>
<name>A0A7W7S9C0_9ACTN</name>
<proteinExistence type="predicted"/>
<evidence type="ECO:0008006" key="4">
    <source>
        <dbReference type="Google" id="ProtNLM"/>
    </source>
</evidence>
<dbReference type="EMBL" id="JACHJR010000001">
    <property type="protein sequence ID" value="MBB4946280.1"/>
    <property type="molecule type" value="Genomic_DNA"/>
</dbReference>
<dbReference type="RefSeq" id="WP_184913207.1">
    <property type="nucleotide sequence ID" value="NZ_JACHJR010000001.1"/>
</dbReference>
<keyword evidence="3" id="KW-1185">Reference proteome</keyword>
<feature type="transmembrane region" description="Helical" evidence="1">
    <location>
        <begin position="23"/>
        <end position="44"/>
    </location>
</feature>
<protein>
    <recommendedName>
        <fullName evidence="4">YcxB-like protein domain-containing protein</fullName>
    </recommendedName>
</protein>
<keyword evidence="1" id="KW-0812">Transmembrane</keyword>
<reference evidence="2 3" key="1">
    <citation type="submission" date="2020-08" db="EMBL/GenBank/DDBJ databases">
        <title>Sequencing the genomes of 1000 actinobacteria strains.</title>
        <authorList>
            <person name="Klenk H.-P."/>
        </authorList>
    </citation>
    <scope>NUCLEOTIDE SEQUENCE [LARGE SCALE GENOMIC DNA]</scope>
    <source>
        <strain evidence="2 3">DSM 44786</strain>
    </source>
</reference>
<evidence type="ECO:0000256" key="1">
    <source>
        <dbReference type="SAM" id="Phobius"/>
    </source>
</evidence>
<evidence type="ECO:0000313" key="3">
    <source>
        <dbReference type="Proteomes" id="UP000573327"/>
    </source>
</evidence>
<accession>A0A7W7S9C0</accession>
<organism evidence="2 3">
    <name type="scientific">Kitasatospora gansuensis</name>
    <dbReference type="NCBI Taxonomy" id="258050"/>
    <lineage>
        <taxon>Bacteria</taxon>
        <taxon>Bacillati</taxon>
        <taxon>Actinomycetota</taxon>
        <taxon>Actinomycetes</taxon>
        <taxon>Kitasatosporales</taxon>
        <taxon>Streptomycetaceae</taxon>
        <taxon>Kitasatospora</taxon>
    </lineage>
</organism>
<evidence type="ECO:0000313" key="2">
    <source>
        <dbReference type="EMBL" id="MBB4946280.1"/>
    </source>
</evidence>
<keyword evidence="1" id="KW-1133">Transmembrane helix</keyword>
<dbReference type="Proteomes" id="UP000573327">
    <property type="component" value="Unassembled WGS sequence"/>
</dbReference>
<comment type="caution">
    <text evidence="2">The sequence shown here is derived from an EMBL/GenBank/DDBJ whole genome shotgun (WGS) entry which is preliminary data.</text>
</comment>
<keyword evidence="1" id="KW-0472">Membrane</keyword>